<dbReference type="HOGENOM" id="CLU_1926833_0_0_1"/>
<dbReference type="InParanoid" id="H2Y172"/>
<dbReference type="EMBL" id="EAAA01002233">
    <property type="status" value="NOT_ANNOTATED_CDS"/>
    <property type="molecule type" value="Genomic_DNA"/>
</dbReference>
<proteinExistence type="predicted"/>
<sequence>MLHLMLILENQSIKKELIVVKDSVCYQTLYIMDKFFHPVTDLILRLIFSSSAYRCYFCFYLPGTVSTHKNIEDATLCIVQYRSSRCAKMGICFFLVEFFLTLNIRLCYNFLLLFIPSVSRFTILFVFAQLV</sequence>
<keyword evidence="1" id="KW-0472">Membrane</keyword>
<organism evidence="2 3">
    <name type="scientific">Ciona intestinalis</name>
    <name type="common">Transparent sea squirt</name>
    <name type="synonym">Ascidia intestinalis</name>
    <dbReference type="NCBI Taxonomy" id="7719"/>
    <lineage>
        <taxon>Eukaryota</taxon>
        <taxon>Metazoa</taxon>
        <taxon>Chordata</taxon>
        <taxon>Tunicata</taxon>
        <taxon>Ascidiacea</taxon>
        <taxon>Phlebobranchia</taxon>
        <taxon>Cionidae</taxon>
        <taxon>Ciona</taxon>
    </lineage>
</organism>
<reference evidence="3" key="1">
    <citation type="journal article" date="2002" name="Science">
        <title>The draft genome of Ciona intestinalis: insights into chordate and vertebrate origins.</title>
        <authorList>
            <person name="Dehal P."/>
            <person name="Satou Y."/>
            <person name="Campbell R.K."/>
            <person name="Chapman J."/>
            <person name="Degnan B."/>
            <person name="De Tomaso A."/>
            <person name="Davidson B."/>
            <person name="Di Gregorio A."/>
            <person name="Gelpke M."/>
            <person name="Goodstein D.M."/>
            <person name="Harafuji N."/>
            <person name="Hastings K.E."/>
            <person name="Ho I."/>
            <person name="Hotta K."/>
            <person name="Huang W."/>
            <person name="Kawashima T."/>
            <person name="Lemaire P."/>
            <person name="Martinez D."/>
            <person name="Meinertzhagen I.A."/>
            <person name="Necula S."/>
            <person name="Nonaka M."/>
            <person name="Putnam N."/>
            <person name="Rash S."/>
            <person name="Saiga H."/>
            <person name="Satake M."/>
            <person name="Terry A."/>
            <person name="Yamada L."/>
            <person name="Wang H.G."/>
            <person name="Awazu S."/>
            <person name="Azumi K."/>
            <person name="Boore J."/>
            <person name="Branno M."/>
            <person name="Chin-Bow S."/>
            <person name="DeSantis R."/>
            <person name="Doyle S."/>
            <person name="Francino P."/>
            <person name="Keys D.N."/>
            <person name="Haga S."/>
            <person name="Hayashi H."/>
            <person name="Hino K."/>
            <person name="Imai K.S."/>
            <person name="Inaba K."/>
            <person name="Kano S."/>
            <person name="Kobayashi K."/>
            <person name="Kobayashi M."/>
            <person name="Lee B.I."/>
            <person name="Makabe K.W."/>
            <person name="Manohar C."/>
            <person name="Matassi G."/>
            <person name="Medina M."/>
            <person name="Mochizuki Y."/>
            <person name="Mount S."/>
            <person name="Morishita T."/>
            <person name="Miura S."/>
            <person name="Nakayama A."/>
            <person name="Nishizaka S."/>
            <person name="Nomoto H."/>
            <person name="Ohta F."/>
            <person name="Oishi K."/>
            <person name="Rigoutsos I."/>
            <person name="Sano M."/>
            <person name="Sasaki A."/>
            <person name="Sasakura Y."/>
            <person name="Shoguchi E."/>
            <person name="Shin-i T."/>
            <person name="Spagnuolo A."/>
            <person name="Stainier D."/>
            <person name="Suzuki M.M."/>
            <person name="Tassy O."/>
            <person name="Takatori N."/>
            <person name="Tokuoka M."/>
            <person name="Yagi K."/>
            <person name="Yoshizaki F."/>
            <person name="Wada S."/>
            <person name="Zhang C."/>
            <person name="Hyatt P.D."/>
            <person name="Larimer F."/>
            <person name="Detter C."/>
            <person name="Doggett N."/>
            <person name="Glavina T."/>
            <person name="Hawkins T."/>
            <person name="Richardson P."/>
            <person name="Lucas S."/>
            <person name="Kohara Y."/>
            <person name="Levine M."/>
            <person name="Satoh N."/>
            <person name="Rokhsar D.S."/>
        </authorList>
    </citation>
    <scope>NUCLEOTIDE SEQUENCE [LARGE SCALE GENOMIC DNA]</scope>
</reference>
<evidence type="ECO:0000313" key="3">
    <source>
        <dbReference type="Proteomes" id="UP000008144"/>
    </source>
</evidence>
<evidence type="ECO:0000256" key="1">
    <source>
        <dbReference type="SAM" id="Phobius"/>
    </source>
</evidence>
<keyword evidence="1" id="KW-0812">Transmembrane</keyword>
<protein>
    <submittedName>
        <fullName evidence="2">Uncharacterized protein</fullName>
    </submittedName>
</protein>
<dbReference type="AlphaFoldDB" id="H2Y172"/>
<reference evidence="2" key="2">
    <citation type="journal article" date="2008" name="Genome Biol.">
        <title>Improved genome assembly and evidence-based global gene model set for the chordate Ciona intestinalis: new insight into intron and operon populations.</title>
        <authorList>
            <person name="Satou Y."/>
            <person name="Mineta K."/>
            <person name="Ogasawara M."/>
            <person name="Sasakura Y."/>
            <person name="Shoguchi E."/>
            <person name="Ueno K."/>
            <person name="Yamada L."/>
            <person name="Matsumoto J."/>
            <person name="Wasserscheid J."/>
            <person name="Dewar K."/>
            <person name="Wiley G.B."/>
            <person name="Macmil S.L."/>
            <person name="Roe B.A."/>
            <person name="Zeller R.W."/>
            <person name="Hastings K.E."/>
            <person name="Lemaire P."/>
            <person name="Lindquist E."/>
            <person name="Endo T."/>
            <person name="Hotta K."/>
            <person name="Inaba K."/>
        </authorList>
    </citation>
    <scope>NUCLEOTIDE SEQUENCE [LARGE SCALE GENOMIC DNA]</scope>
    <source>
        <strain evidence="2">wild type</strain>
    </source>
</reference>
<dbReference type="Ensembl" id="ENSCINT00000031594.1">
    <property type="protein sequence ID" value="ENSCINP00000035656.1"/>
    <property type="gene ID" value="ENSCING00000020444.1"/>
</dbReference>
<dbReference type="Proteomes" id="UP000008144">
    <property type="component" value="Chromosome 5"/>
</dbReference>
<reference evidence="2" key="3">
    <citation type="submission" date="2025-08" db="UniProtKB">
        <authorList>
            <consortium name="Ensembl"/>
        </authorList>
    </citation>
    <scope>IDENTIFICATION</scope>
</reference>
<reference evidence="2" key="4">
    <citation type="submission" date="2025-09" db="UniProtKB">
        <authorList>
            <consortium name="Ensembl"/>
        </authorList>
    </citation>
    <scope>IDENTIFICATION</scope>
</reference>
<name>H2Y172_CIOIN</name>
<feature type="transmembrane region" description="Helical" evidence="1">
    <location>
        <begin position="110"/>
        <end position="130"/>
    </location>
</feature>
<keyword evidence="3" id="KW-1185">Reference proteome</keyword>
<evidence type="ECO:0000313" key="2">
    <source>
        <dbReference type="Ensembl" id="ENSCINP00000035656.1"/>
    </source>
</evidence>
<accession>H2Y172</accession>
<keyword evidence="1" id="KW-1133">Transmembrane helix</keyword>